<protein>
    <recommendedName>
        <fullName evidence="2">HTH psq-type domain-containing protein</fullName>
    </recommendedName>
</protein>
<proteinExistence type="predicted"/>
<evidence type="ECO:0000256" key="1">
    <source>
        <dbReference type="ARBA" id="ARBA00004123"/>
    </source>
</evidence>
<dbReference type="EMBL" id="VSRR010016590">
    <property type="protein sequence ID" value="MPC59471.1"/>
    <property type="molecule type" value="Genomic_DNA"/>
</dbReference>
<comment type="subcellular location">
    <subcellularLocation>
        <location evidence="1">Nucleus</location>
    </subcellularLocation>
</comment>
<evidence type="ECO:0000313" key="4">
    <source>
        <dbReference type="Proteomes" id="UP000324222"/>
    </source>
</evidence>
<dbReference type="SUPFAM" id="SSF46689">
    <property type="entry name" value="Homeodomain-like"/>
    <property type="match status" value="1"/>
</dbReference>
<gene>
    <name evidence="3" type="ORF">E2C01_053490</name>
</gene>
<dbReference type="InterPro" id="IPR009057">
    <property type="entry name" value="Homeodomain-like_sf"/>
</dbReference>
<name>A0A5B7GH92_PORTR</name>
<comment type="caution">
    <text evidence="3">The sequence shown here is derived from an EMBL/GenBank/DDBJ whole genome shotgun (WGS) entry which is preliminary data.</text>
</comment>
<accession>A0A5B7GH92</accession>
<organism evidence="3 4">
    <name type="scientific">Portunus trituberculatus</name>
    <name type="common">Swimming crab</name>
    <name type="synonym">Neptunus trituberculatus</name>
    <dbReference type="NCBI Taxonomy" id="210409"/>
    <lineage>
        <taxon>Eukaryota</taxon>
        <taxon>Metazoa</taxon>
        <taxon>Ecdysozoa</taxon>
        <taxon>Arthropoda</taxon>
        <taxon>Crustacea</taxon>
        <taxon>Multicrustacea</taxon>
        <taxon>Malacostraca</taxon>
        <taxon>Eumalacostraca</taxon>
        <taxon>Eucarida</taxon>
        <taxon>Decapoda</taxon>
        <taxon>Pleocyemata</taxon>
        <taxon>Brachyura</taxon>
        <taxon>Eubrachyura</taxon>
        <taxon>Portunoidea</taxon>
        <taxon>Portunidae</taxon>
        <taxon>Portuninae</taxon>
        <taxon>Portunus</taxon>
    </lineage>
</organism>
<dbReference type="Proteomes" id="UP000324222">
    <property type="component" value="Unassembled WGS sequence"/>
</dbReference>
<dbReference type="Pfam" id="PF04218">
    <property type="entry name" value="CENP-B_N"/>
    <property type="match status" value="1"/>
</dbReference>
<dbReference type="AlphaFoldDB" id="A0A5B7GH92"/>
<feature type="domain" description="HTH psq-type" evidence="2">
    <location>
        <begin position="8"/>
        <end position="52"/>
    </location>
</feature>
<dbReference type="Gene3D" id="1.10.10.60">
    <property type="entry name" value="Homeodomain-like"/>
    <property type="match status" value="1"/>
</dbReference>
<evidence type="ECO:0000259" key="2">
    <source>
        <dbReference type="Pfam" id="PF04218"/>
    </source>
</evidence>
<reference evidence="3 4" key="1">
    <citation type="submission" date="2019-05" db="EMBL/GenBank/DDBJ databases">
        <title>Another draft genome of Portunus trituberculatus and its Hox gene families provides insights of decapod evolution.</title>
        <authorList>
            <person name="Jeong J.-H."/>
            <person name="Song I."/>
            <person name="Kim S."/>
            <person name="Choi T."/>
            <person name="Kim D."/>
            <person name="Ryu S."/>
            <person name="Kim W."/>
        </authorList>
    </citation>
    <scope>NUCLEOTIDE SEQUENCE [LARGE SCALE GENOMIC DNA]</scope>
    <source>
        <tissue evidence="3">Muscle</tissue>
    </source>
</reference>
<dbReference type="InterPro" id="IPR007889">
    <property type="entry name" value="HTH_Psq"/>
</dbReference>
<dbReference type="GO" id="GO:0003677">
    <property type="term" value="F:DNA binding"/>
    <property type="evidence" value="ECO:0007669"/>
    <property type="project" value="InterPro"/>
</dbReference>
<evidence type="ECO:0000313" key="3">
    <source>
        <dbReference type="EMBL" id="MPC59471.1"/>
    </source>
</evidence>
<keyword evidence="4" id="KW-1185">Reference proteome</keyword>
<dbReference type="GO" id="GO:0005634">
    <property type="term" value="C:nucleus"/>
    <property type="evidence" value="ECO:0007669"/>
    <property type="project" value="UniProtKB-SubCell"/>
</dbReference>
<sequence>MSPNVAKTTRKSLTLEVKLDIIHRHKRGEKTNSIARHHGLTPSIVSSIFKSTDFIKKAAKATHYV</sequence>